<dbReference type="AlphaFoldDB" id="A0AA45HIK0"/>
<reference evidence="1 2" key="1">
    <citation type="submission" date="2018-05" db="EMBL/GenBank/DDBJ databases">
        <title>Genomic Encyclopedia of Type Strains, Phase IV (KMG-IV): sequencing the most valuable type-strain genomes for metagenomic binning, comparative biology and taxonomic classification.</title>
        <authorList>
            <person name="Goeker M."/>
        </authorList>
    </citation>
    <scope>NUCLEOTIDE SEQUENCE [LARGE SCALE GENOMIC DNA]</scope>
    <source>
        <strain evidence="1 2">DSM 24906</strain>
    </source>
</reference>
<evidence type="ECO:0000313" key="2">
    <source>
        <dbReference type="Proteomes" id="UP000245921"/>
    </source>
</evidence>
<dbReference type="RefSeq" id="WP_109604851.1">
    <property type="nucleotide sequence ID" value="NZ_QGGI01000009.1"/>
</dbReference>
<comment type="caution">
    <text evidence="1">The sequence shown here is derived from an EMBL/GenBank/DDBJ whole genome shotgun (WGS) entry which is preliminary data.</text>
</comment>
<gene>
    <name evidence="1" type="ORF">C7380_1099</name>
</gene>
<organism evidence="1 2">
    <name type="scientific">Oceanotoga teriensis</name>
    <dbReference type="NCBI Taxonomy" id="515440"/>
    <lineage>
        <taxon>Bacteria</taxon>
        <taxon>Thermotogati</taxon>
        <taxon>Thermotogota</taxon>
        <taxon>Thermotogae</taxon>
        <taxon>Petrotogales</taxon>
        <taxon>Petrotogaceae</taxon>
        <taxon>Oceanotoga</taxon>
    </lineage>
</organism>
<name>A0AA45HIK0_9BACT</name>
<accession>A0AA45HIK0</accession>
<evidence type="ECO:0000313" key="1">
    <source>
        <dbReference type="EMBL" id="PWJ92126.1"/>
    </source>
</evidence>
<dbReference type="Proteomes" id="UP000245921">
    <property type="component" value="Unassembled WGS sequence"/>
</dbReference>
<keyword evidence="2" id="KW-1185">Reference proteome</keyword>
<dbReference type="EMBL" id="QGGI01000009">
    <property type="protein sequence ID" value="PWJ92126.1"/>
    <property type="molecule type" value="Genomic_DNA"/>
</dbReference>
<sequence>MFEKINYCEITVQKILKISGNNIHLIFDKNSENIYTKSIIELNADEEIINIKSDEDNNNKVKIHVGSKNKMQEISISADKLKIEGDIFSEIININSNGLISNAYIRSKIYNFKGNGLYLNNVLNSDKISLDSNGIKTSVEIENNQLFDIDANGVAGKIKFRDNLPTKMNLNCMGGLISLYMSEKKVFDINQPTKGTLVKKILIQ</sequence>
<protein>
    <submittedName>
        <fullName evidence="1">Uncharacterized protein</fullName>
    </submittedName>
</protein>
<proteinExistence type="predicted"/>